<feature type="domain" description="Glycosyltransferase 2-like" evidence="1">
    <location>
        <begin position="11"/>
        <end position="133"/>
    </location>
</feature>
<dbReference type="Gene3D" id="3.90.550.10">
    <property type="entry name" value="Spore Coat Polysaccharide Biosynthesis Protein SpsA, Chain A"/>
    <property type="match status" value="1"/>
</dbReference>
<name>A0ABS7J8L0_9SPHN</name>
<dbReference type="InterPro" id="IPR001173">
    <property type="entry name" value="Glyco_trans_2-like"/>
</dbReference>
<dbReference type="SUPFAM" id="SSF53448">
    <property type="entry name" value="Nucleotide-diphospho-sugar transferases"/>
    <property type="match status" value="1"/>
</dbReference>
<dbReference type="InterPro" id="IPR029044">
    <property type="entry name" value="Nucleotide-diphossugar_trans"/>
</dbReference>
<gene>
    <name evidence="2" type="ORF">K3174_14055</name>
</gene>
<organism evidence="2 3">
    <name type="scientific">Qipengyuania qiaonensis</name>
    <dbReference type="NCBI Taxonomy" id="2867240"/>
    <lineage>
        <taxon>Bacteria</taxon>
        <taxon>Pseudomonadati</taxon>
        <taxon>Pseudomonadota</taxon>
        <taxon>Alphaproteobacteria</taxon>
        <taxon>Sphingomonadales</taxon>
        <taxon>Erythrobacteraceae</taxon>
        <taxon>Qipengyuania</taxon>
    </lineage>
</organism>
<evidence type="ECO:0000313" key="3">
    <source>
        <dbReference type="Proteomes" id="UP000755104"/>
    </source>
</evidence>
<evidence type="ECO:0000259" key="1">
    <source>
        <dbReference type="Pfam" id="PF00535"/>
    </source>
</evidence>
<sequence>MSVENHNQPVTVLIAAFNAEDTIERAVRSALASALVDRVVVVNDASTDATTTRANRQDDGSGRLLVIEHSSNQGPAAGRNYALTFARSPVVALLDADDYFLPGRFETLLARDDWDMVADNIMFTSHSDAPAEMPSGSGRIRSVELEEFVLRNISRPGKPRGELGFLKPLIKRDFLLRANLAYDESLRLGEDFILYVRALAAGARFKLCDHCGYVAVERTDSLSARHRTEDLERLAQAAWQVHGTLPAGPAREALGVHNRALEAKARHRRLLDDKAEIGIVRSIARSLLAPRYVIPVAKAIYSDKRIARRPLPALPETRTLFSADEFEACA</sequence>
<proteinExistence type="predicted"/>
<dbReference type="RefSeq" id="WP_221559684.1">
    <property type="nucleotide sequence ID" value="NZ_JAIGNO010000011.1"/>
</dbReference>
<dbReference type="InterPro" id="IPR050834">
    <property type="entry name" value="Glycosyltransf_2"/>
</dbReference>
<protein>
    <submittedName>
        <fullName evidence="2">Glycosyltransferase</fullName>
    </submittedName>
</protein>
<comment type="caution">
    <text evidence="2">The sequence shown here is derived from an EMBL/GenBank/DDBJ whole genome shotgun (WGS) entry which is preliminary data.</text>
</comment>
<accession>A0ABS7J8L0</accession>
<dbReference type="PANTHER" id="PTHR43685">
    <property type="entry name" value="GLYCOSYLTRANSFERASE"/>
    <property type="match status" value="1"/>
</dbReference>
<dbReference type="CDD" id="cd00761">
    <property type="entry name" value="Glyco_tranf_GTA_type"/>
    <property type="match status" value="1"/>
</dbReference>
<dbReference type="EMBL" id="JAIGNO010000011">
    <property type="protein sequence ID" value="MBX7483655.1"/>
    <property type="molecule type" value="Genomic_DNA"/>
</dbReference>
<dbReference type="Proteomes" id="UP000755104">
    <property type="component" value="Unassembled WGS sequence"/>
</dbReference>
<evidence type="ECO:0000313" key="2">
    <source>
        <dbReference type="EMBL" id="MBX7483655.1"/>
    </source>
</evidence>
<dbReference type="Pfam" id="PF00535">
    <property type="entry name" value="Glycos_transf_2"/>
    <property type="match status" value="1"/>
</dbReference>
<dbReference type="PANTHER" id="PTHR43685:SF2">
    <property type="entry name" value="GLYCOSYLTRANSFERASE 2-LIKE DOMAIN-CONTAINING PROTEIN"/>
    <property type="match status" value="1"/>
</dbReference>
<keyword evidence="3" id="KW-1185">Reference proteome</keyword>
<reference evidence="2 3" key="1">
    <citation type="submission" date="2021-08" db="EMBL/GenBank/DDBJ databases">
        <title>Comparative Genomics Analysis of the Genus Qipengyuania Reveals Extensive Genetic Diversity and Metabolic Versatility, Including the Description of Fifteen Novel Species.</title>
        <authorList>
            <person name="Liu Y."/>
        </authorList>
    </citation>
    <scope>NUCLEOTIDE SEQUENCE [LARGE SCALE GENOMIC DNA]</scope>
    <source>
        <strain evidence="2 3">6D47A</strain>
    </source>
</reference>